<feature type="region of interest" description="Disordered" evidence="7">
    <location>
        <begin position="150"/>
        <end position="192"/>
    </location>
</feature>
<evidence type="ECO:0000313" key="10">
    <source>
        <dbReference type="Proteomes" id="UP001557470"/>
    </source>
</evidence>
<keyword evidence="4 5" id="KW-0238">DNA-binding</keyword>
<keyword evidence="6" id="KW-0131">Cell cycle</keyword>
<proteinExistence type="inferred from homology"/>
<comment type="subcellular location">
    <subcellularLocation>
        <location evidence="6">Nucleus</location>
        <location evidence="6">Nucleoplasm</location>
    </subcellularLocation>
</comment>
<evidence type="ECO:0000256" key="2">
    <source>
        <dbReference type="ARBA" id="ARBA00022771"/>
    </source>
</evidence>
<name>A0ABD0WZI4_UMBPY</name>
<comment type="caution">
    <text evidence="9">The sequence shown here is derived from an EMBL/GenBank/DDBJ whole genome shotgun (WGS) entry which is preliminary data.</text>
</comment>
<evidence type="ECO:0000256" key="3">
    <source>
        <dbReference type="ARBA" id="ARBA00022833"/>
    </source>
</evidence>
<dbReference type="InterPro" id="IPR026516">
    <property type="entry name" value="THAP1/10"/>
</dbReference>
<dbReference type="InterPro" id="IPR038441">
    <property type="entry name" value="THAP_Znf_sf"/>
</dbReference>
<protein>
    <recommendedName>
        <fullName evidence="6">THAP domain-containing protein 1</fullName>
    </recommendedName>
</protein>
<evidence type="ECO:0000259" key="8">
    <source>
        <dbReference type="PROSITE" id="PS50950"/>
    </source>
</evidence>
<dbReference type="PANTHER" id="PTHR46600">
    <property type="entry name" value="THAP DOMAIN-CONTAINING"/>
    <property type="match status" value="1"/>
</dbReference>
<feature type="domain" description="THAP-type" evidence="8">
    <location>
        <begin position="1"/>
        <end position="92"/>
    </location>
</feature>
<dbReference type="AlphaFoldDB" id="A0ABD0WZI4"/>
<comment type="similarity">
    <text evidence="6">Belongs to the THAP1 family.</text>
</comment>
<dbReference type="GO" id="GO:0001935">
    <property type="term" value="P:endothelial cell proliferation"/>
    <property type="evidence" value="ECO:0007669"/>
    <property type="project" value="UniProtKB-UniRule"/>
</dbReference>
<dbReference type="Proteomes" id="UP001557470">
    <property type="component" value="Unassembled WGS sequence"/>
</dbReference>
<keyword evidence="6" id="KW-0805">Transcription regulation</keyword>
<gene>
    <name evidence="9" type="ORF">UPYG_G00159910</name>
</gene>
<feature type="compositionally biased region" description="Polar residues" evidence="7">
    <location>
        <begin position="173"/>
        <end position="192"/>
    </location>
</feature>
<keyword evidence="6" id="KW-0175">Coiled coil</keyword>
<dbReference type="SMART" id="SM00980">
    <property type="entry name" value="THAP"/>
    <property type="match status" value="1"/>
</dbReference>
<evidence type="ECO:0000256" key="5">
    <source>
        <dbReference type="PROSITE-ProRule" id="PRU00309"/>
    </source>
</evidence>
<comment type="function">
    <text evidence="6">DNA-binding transcription regulator that regulates endothelial cell proliferation and G1/S cell-cycle progression. Specifically binds the 5'-[AT]NTNN[GT]GGCA[AGT]-3' core DNA sequence and acts by modulating expression of pRB-E2F cell-cycle target genes.</text>
</comment>
<evidence type="ECO:0000256" key="6">
    <source>
        <dbReference type="RuleBase" id="RU369073"/>
    </source>
</evidence>
<dbReference type="PROSITE" id="PS50950">
    <property type="entry name" value="ZF_THAP"/>
    <property type="match status" value="1"/>
</dbReference>
<evidence type="ECO:0000313" key="9">
    <source>
        <dbReference type="EMBL" id="KAL0985646.1"/>
    </source>
</evidence>
<dbReference type="SUPFAM" id="SSF57716">
    <property type="entry name" value="Glucocorticoid receptor-like (DNA-binding domain)"/>
    <property type="match status" value="1"/>
</dbReference>
<evidence type="ECO:0000256" key="7">
    <source>
        <dbReference type="SAM" id="MobiDB-lite"/>
    </source>
</evidence>
<keyword evidence="6" id="KW-0539">Nucleus</keyword>
<feature type="compositionally biased region" description="Polar residues" evidence="7">
    <location>
        <begin position="150"/>
        <end position="161"/>
    </location>
</feature>
<dbReference type="GO" id="GO:0008270">
    <property type="term" value="F:zinc ion binding"/>
    <property type="evidence" value="ECO:0007669"/>
    <property type="project" value="UniProtKB-KW"/>
</dbReference>
<organism evidence="9 10">
    <name type="scientific">Umbra pygmaea</name>
    <name type="common">Eastern mudminnow</name>
    <dbReference type="NCBI Taxonomy" id="75934"/>
    <lineage>
        <taxon>Eukaryota</taxon>
        <taxon>Metazoa</taxon>
        <taxon>Chordata</taxon>
        <taxon>Craniata</taxon>
        <taxon>Vertebrata</taxon>
        <taxon>Euteleostomi</taxon>
        <taxon>Actinopterygii</taxon>
        <taxon>Neopterygii</taxon>
        <taxon>Teleostei</taxon>
        <taxon>Protacanthopterygii</taxon>
        <taxon>Esociformes</taxon>
        <taxon>Umbridae</taxon>
        <taxon>Umbra</taxon>
    </lineage>
</organism>
<dbReference type="GO" id="GO:0005654">
    <property type="term" value="C:nucleoplasm"/>
    <property type="evidence" value="ECO:0007669"/>
    <property type="project" value="UniProtKB-SubCell"/>
</dbReference>
<keyword evidence="6" id="KW-0804">Transcription</keyword>
<dbReference type="PANTHER" id="PTHR46600:SF11">
    <property type="entry name" value="THAP DOMAIN-CONTAINING PROTEIN 10"/>
    <property type="match status" value="1"/>
</dbReference>
<accession>A0ABD0WZI4</accession>
<evidence type="ECO:0000256" key="1">
    <source>
        <dbReference type="ARBA" id="ARBA00022723"/>
    </source>
</evidence>
<keyword evidence="1" id="KW-0479">Metal-binding</keyword>
<reference evidence="9 10" key="1">
    <citation type="submission" date="2024-06" db="EMBL/GenBank/DDBJ databases">
        <authorList>
            <person name="Pan Q."/>
            <person name="Wen M."/>
            <person name="Jouanno E."/>
            <person name="Zahm M."/>
            <person name="Klopp C."/>
            <person name="Cabau C."/>
            <person name="Louis A."/>
            <person name="Berthelot C."/>
            <person name="Parey E."/>
            <person name="Roest Crollius H."/>
            <person name="Montfort J."/>
            <person name="Robinson-Rechavi M."/>
            <person name="Bouchez O."/>
            <person name="Lampietro C."/>
            <person name="Lopez Roques C."/>
            <person name="Donnadieu C."/>
            <person name="Postlethwait J."/>
            <person name="Bobe J."/>
            <person name="Verreycken H."/>
            <person name="Guiguen Y."/>
        </authorList>
    </citation>
    <scope>NUCLEOTIDE SEQUENCE [LARGE SCALE GENOMIC DNA]</scope>
    <source>
        <strain evidence="9">Up_M1</strain>
        <tissue evidence="9">Testis</tissue>
    </source>
</reference>
<dbReference type="Gene3D" id="6.20.210.20">
    <property type="entry name" value="THAP domain"/>
    <property type="match status" value="1"/>
</dbReference>
<dbReference type="InterPro" id="IPR006612">
    <property type="entry name" value="THAP_Znf"/>
</dbReference>
<dbReference type="GO" id="GO:0003700">
    <property type="term" value="F:DNA-binding transcription factor activity"/>
    <property type="evidence" value="ECO:0007669"/>
    <property type="project" value="UniProtKB-UniRule"/>
</dbReference>
<dbReference type="EMBL" id="JAGEUA010000004">
    <property type="protein sequence ID" value="KAL0985646.1"/>
    <property type="molecule type" value="Genomic_DNA"/>
</dbReference>
<keyword evidence="10" id="KW-1185">Reference proteome</keyword>
<sequence length="273" mass="30426">MVRFCAFPGCEKKMKRNIPETFHRLPFRCTRDIVNMWLQVLQVDINTPTETLRLKDYRICSDHFDDGDFRVPTKNGIPKKSFLREHAIPRAVGLQVVVERVETSGCHTEICLEDTKLFGVPQSTPKKSDPTQTSQSPGLRSALALSLTNPAQATVSSSSGTYMARPPTWRLSEGSSTTSVLHSTDSNAASGVITQQRDDKPSLMLFFKTEPKQETLDSDYDSGAQCSLVDSEMTSVKLEDCSQSLGLNVIIKDEEEEEKIGIVTNHGKIWVNQ</sequence>
<keyword evidence="2 5" id="KW-0863">Zinc-finger</keyword>
<keyword evidence="3" id="KW-0862">Zinc</keyword>
<dbReference type="Pfam" id="PF05485">
    <property type="entry name" value="THAP"/>
    <property type="match status" value="1"/>
</dbReference>
<dbReference type="GO" id="GO:0043565">
    <property type="term" value="F:sequence-specific DNA binding"/>
    <property type="evidence" value="ECO:0007669"/>
    <property type="project" value="UniProtKB-UniRule"/>
</dbReference>
<evidence type="ECO:0000256" key="4">
    <source>
        <dbReference type="ARBA" id="ARBA00023125"/>
    </source>
</evidence>